<dbReference type="EMBL" id="OU466860">
    <property type="protein sequence ID" value="CAH2061319.1"/>
    <property type="molecule type" value="Genomic_DNA"/>
</dbReference>
<dbReference type="CDD" id="cd08958">
    <property type="entry name" value="FR_SDR_e"/>
    <property type="match status" value="1"/>
</dbReference>
<keyword evidence="4" id="KW-1185">Reference proteome</keyword>
<dbReference type="PANTHER" id="PTHR10366">
    <property type="entry name" value="NAD DEPENDENT EPIMERASE/DEHYDRATASE"/>
    <property type="match status" value="1"/>
</dbReference>
<reference evidence="3 4" key="1">
    <citation type="submission" date="2022-03" db="EMBL/GenBank/DDBJ databases">
        <authorList>
            <person name="Nunn A."/>
            <person name="Chopra R."/>
            <person name="Nunn A."/>
            <person name="Contreras Garrido A."/>
        </authorList>
    </citation>
    <scope>NUCLEOTIDE SEQUENCE [LARGE SCALE GENOMIC DNA]</scope>
</reference>
<proteinExistence type="predicted"/>
<evidence type="ECO:0000256" key="2">
    <source>
        <dbReference type="ARBA" id="ARBA00023002"/>
    </source>
</evidence>
<evidence type="ECO:0000313" key="4">
    <source>
        <dbReference type="Proteomes" id="UP000836841"/>
    </source>
</evidence>
<evidence type="ECO:0000256" key="1">
    <source>
        <dbReference type="ARBA" id="ARBA00022857"/>
    </source>
</evidence>
<protein>
    <submittedName>
        <fullName evidence="3">Uncharacterized protein</fullName>
    </submittedName>
</protein>
<dbReference type="InterPro" id="IPR036291">
    <property type="entry name" value="NAD(P)-bd_dom_sf"/>
</dbReference>
<evidence type="ECO:0000313" key="3">
    <source>
        <dbReference type="EMBL" id="CAH2061319.1"/>
    </source>
</evidence>
<organism evidence="3 4">
    <name type="scientific">Thlaspi arvense</name>
    <name type="common">Field penny-cress</name>
    <dbReference type="NCBI Taxonomy" id="13288"/>
    <lineage>
        <taxon>Eukaryota</taxon>
        <taxon>Viridiplantae</taxon>
        <taxon>Streptophyta</taxon>
        <taxon>Embryophyta</taxon>
        <taxon>Tracheophyta</taxon>
        <taxon>Spermatophyta</taxon>
        <taxon>Magnoliopsida</taxon>
        <taxon>eudicotyledons</taxon>
        <taxon>Gunneridae</taxon>
        <taxon>Pentapetalae</taxon>
        <taxon>rosids</taxon>
        <taxon>malvids</taxon>
        <taxon>Brassicales</taxon>
        <taxon>Brassicaceae</taxon>
        <taxon>Thlaspideae</taxon>
        <taxon>Thlaspi</taxon>
    </lineage>
</organism>
<gene>
    <name evidence="3" type="ORF">TAV2_LOCUS12477</name>
</gene>
<dbReference type="PANTHER" id="PTHR10366:SF692">
    <property type="entry name" value="NAD(P)-BINDING DOMAIN-CONTAINING PROTEIN"/>
    <property type="match status" value="1"/>
</dbReference>
<dbReference type="GO" id="GO:0016616">
    <property type="term" value="F:oxidoreductase activity, acting on the CH-OH group of donors, NAD or NADP as acceptor"/>
    <property type="evidence" value="ECO:0007669"/>
    <property type="project" value="TreeGrafter"/>
</dbReference>
<sequence>MIFSIRRKVMNQEKPTSCCCVLDASTYVGFWILKRLLTRGYSVHAAIRKNDPRQRVFSLFKFTSGYSQRESMLEEKIRNMQATEERLVVFDVDVLDYQSILVSLNNCNAVFCCLDNPEGYDEKEVDLEVRGAINVVEACARTETIEKIVFSSSLTAAIWRDNIGTQKDVDEKCWSDLDFCLKKKFERYSEILLDHSFQDMIVLTWNHQIFNLWHALSKTQSEKAAWALAMDRMVNMVSVNPGLIVGPSVAQHNPRPTMSYLKGAAQMYENGVLAYVDVEFVADVHIRAFEDSSACGRYFCFNQIVNTEEEALKLVEILSPLIPMPPRYEKEMQGSEVYEERLRNKKLNKLVEAGSAC</sequence>
<dbReference type="SUPFAM" id="SSF51735">
    <property type="entry name" value="NAD(P)-binding Rossmann-fold domains"/>
    <property type="match status" value="1"/>
</dbReference>
<dbReference type="InterPro" id="IPR050425">
    <property type="entry name" value="NAD(P)_dehydrat-like"/>
</dbReference>
<keyword evidence="1" id="KW-0521">NADP</keyword>
<accession>A0AAU9SEA5</accession>
<name>A0AAU9SEA5_THLAR</name>
<dbReference type="Gene3D" id="3.40.50.720">
    <property type="entry name" value="NAD(P)-binding Rossmann-like Domain"/>
    <property type="match status" value="1"/>
</dbReference>
<keyword evidence="2" id="KW-0560">Oxidoreductase</keyword>
<dbReference type="Proteomes" id="UP000836841">
    <property type="component" value="Chromosome 4"/>
</dbReference>
<dbReference type="AlphaFoldDB" id="A0AAU9SEA5"/>